<keyword evidence="15" id="KW-0472">Membrane</keyword>
<keyword evidence="8" id="KW-0133">Cell shape</keyword>
<evidence type="ECO:0000256" key="8">
    <source>
        <dbReference type="ARBA" id="ARBA00022960"/>
    </source>
</evidence>
<evidence type="ECO:0000256" key="7">
    <source>
        <dbReference type="ARBA" id="ARBA00022801"/>
    </source>
</evidence>
<dbReference type="InterPro" id="IPR050396">
    <property type="entry name" value="Glycosyltr_51/Transpeptidase"/>
</dbReference>
<evidence type="ECO:0000256" key="4">
    <source>
        <dbReference type="ARBA" id="ARBA00022670"/>
    </source>
</evidence>
<dbReference type="Gene3D" id="3.40.710.10">
    <property type="entry name" value="DD-peptidase/beta-lactamase superfamily"/>
    <property type="match status" value="1"/>
</dbReference>
<dbReference type="Pfam" id="PF00912">
    <property type="entry name" value="Transgly"/>
    <property type="match status" value="1"/>
</dbReference>
<protein>
    <submittedName>
        <fullName evidence="18">Penicillin-binding protein</fullName>
    </submittedName>
</protein>
<feature type="transmembrane region" description="Helical" evidence="15">
    <location>
        <begin position="33"/>
        <end position="53"/>
    </location>
</feature>
<dbReference type="InterPro" id="IPR001460">
    <property type="entry name" value="PCN-bd_Tpept"/>
</dbReference>
<dbReference type="AlphaFoldDB" id="A0A6B2FX17"/>
<keyword evidence="15" id="KW-1133">Transmembrane helix</keyword>
<dbReference type="FunFam" id="1.10.3810.10:FF:000001">
    <property type="entry name" value="Penicillin-binding protein 1A"/>
    <property type="match status" value="1"/>
</dbReference>
<evidence type="ECO:0000256" key="15">
    <source>
        <dbReference type="SAM" id="Phobius"/>
    </source>
</evidence>
<keyword evidence="4" id="KW-0645">Protease</keyword>
<dbReference type="InterPro" id="IPR012338">
    <property type="entry name" value="Beta-lactam/transpept-like"/>
</dbReference>
<comment type="catalytic activity">
    <reaction evidence="13">
        <text>[GlcNAc-(1-&gt;4)-Mur2Ac(oyl-L-Ala-gamma-D-Glu-L-Lys-D-Ala-D-Ala)](n)-di-trans,octa-cis-undecaprenyl diphosphate + beta-D-GlcNAc-(1-&gt;4)-Mur2Ac(oyl-L-Ala-gamma-D-Glu-L-Lys-D-Ala-D-Ala)-di-trans,octa-cis-undecaprenyl diphosphate = [GlcNAc-(1-&gt;4)-Mur2Ac(oyl-L-Ala-gamma-D-Glu-L-Lys-D-Ala-D-Ala)](n+1)-di-trans,octa-cis-undecaprenyl diphosphate + di-trans,octa-cis-undecaprenyl diphosphate + H(+)</text>
        <dbReference type="Rhea" id="RHEA:23708"/>
        <dbReference type="Rhea" id="RHEA-COMP:9602"/>
        <dbReference type="Rhea" id="RHEA-COMP:9603"/>
        <dbReference type="ChEBI" id="CHEBI:15378"/>
        <dbReference type="ChEBI" id="CHEBI:58405"/>
        <dbReference type="ChEBI" id="CHEBI:60033"/>
        <dbReference type="ChEBI" id="CHEBI:78435"/>
        <dbReference type="EC" id="2.4.99.28"/>
    </reaction>
</comment>
<evidence type="ECO:0000256" key="2">
    <source>
        <dbReference type="ARBA" id="ARBA00007739"/>
    </source>
</evidence>
<evidence type="ECO:0000259" key="17">
    <source>
        <dbReference type="Pfam" id="PF00912"/>
    </source>
</evidence>
<dbReference type="NCBIfam" id="TIGR02074">
    <property type="entry name" value="PBP_1a_fam"/>
    <property type="match status" value="1"/>
</dbReference>
<keyword evidence="10" id="KW-0511">Multifunctional enzyme</keyword>
<evidence type="ECO:0000256" key="6">
    <source>
        <dbReference type="ARBA" id="ARBA00022679"/>
    </source>
</evidence>
<feature type="compositionally biased region" description="Basic and acidic residues" evidence="14">
    <location>
        <begin position="689"/>
        <end position="705"/>
    </location>
</feature>
<evidence type="ECO:0000256" key="9">
    <source>
        <dbReference type="ARBA" id="ARBA00022984"/>
    </source>
</evidence>
<comment type="similarity">
    <text evidence="1">In the C-terminal section; belongs to the transpeptidase family.</text>
</comment>
<dbReference type="GO" id="GO:0008360">
    <property type="term" value="P:regulation of cell shape"/>
    <property type="evidence" value="ECO:0007669"/>
    <property type="project" value="UniProtKB-KW"/>
</dbReference>
<proteinExistence type="inferred from homology"/>
<dbReference type="PANTHER" id="PTHR32282:SF29">
    <property type="entry name" value="PENICILLIN-BINDING PROTEIN 1A"/>
    <property type="match status" value="1"/>
</dbReference>
<evidence type="ECO:0000256" key="12">
    <source>
        <dbReference type="ARBA" id="ARBA00034000"/>
    </source>
</evidence>
<organism evidence="18">
    <name type="scientific">Lactobacillus paragasseri</name>
    <dbReference type="NCBI Taxonomy" id="2107999"/>
    <lineage>
        <taxon>Bacteria</taxon>
        <taxon>Bacillati</taxon>
        <taxon>Bacillota</taxon>
        <taxon>Bacilli</taxon>
        <taxon>Lactobacillales</taxon>
        <taxon>Lactobacillaceae</taxon>
        <taxon>Lactobacillus</taxon>
    </lineage>
</organism>
<dbReference type="SUPFAM" id="SSF53955">
    <property type="entry name" value="Lysozyme-like"/>
    <property type="match status" value="1"/>
</dbReference>
<dbReference type="RefSeq" id="WP_144231185.1">
    <property type="nucleotide sequence ID" value="NZ_CAKMAD010000001.1"/>
</dbReference>
<keyword evidence="6" id="KW-0808">Transferase</keyword>
<dbReference type="EMBL" id="JAADJO010000009">
    <property type="protein sequence ID" value="NDJ73893.1"/>
    <property type="molecule type" value="Genomic_DNA"/>
</dbReference>
<dbReference type="PANTHER" id="PTHR32282">
    <property type="entry name" value="BINDING PROTEIN TRANSPEPTIDASE, PUTATIVE-RELATED"/>
    <property type="match status" value="1"/>
</dbReference>
<evidence type="ECO:0000256" key="11">
    <source>
        <dbReference type="ARBA" id="ARBA00023316"/>
    </source>
</evidence>
<evidence type="ECO:0000256" key="1">
    <source>
        <dbReference type="ARBA" id="ARBA00007090"/>
    </source>
</evidence>
<keyword evidence="11" id="KW-0961">Cell wall biogenesis/degradation</keyword>
<dbReference type="InterPro" id="IPR023346">
    <property type="entry name" value="Lysozyme-like_dom_sf"/>
</dbReference>
<dbReference type="SUPFAM" id="SSF56601">
    <property type="entry name" value="beta-lactamase/transpeptidase-like"/>
    <property type="match status" value="1"/>
</dbReference>
<dbReference type="GO" id="GO:0006508">
    <property type="term" value="P:proteolysis"/>
    <property type="evidence" value="ECO:0007669"/>
    <property type="project" value="UniProtKB-KW"/>
</dbReference>
<dbReference type="GO" id="GO:0008658">
    <property type="term" value="F:penicillin binding"/>
    <property type="evidence" value="ECO:0007669"/>
    <property type="project" value="InterPro"/>
</dbReference>
<evidence type="ECO:0000256" key="13">
    <source>
        <dbReference type="ARBA" id="ARBA00049902"/>
    </source>
</evidence>
<feature type="compositionally biased region" description="Low complexity" evidence="14">
    <location>
        <begin position="712"/>
        <end position="792"/>
    </location>
</feature>
<accession>A0A6B2FX17</accession>
<comment type="similarity">
    <text evidence="2">In the N-terminal section; belongs to the glycosyltransferase 51 family.</text>
</comment>
<evidence type="ECO:0000313" key="18">
    <source>
        <dbReference type="EMBL" id="NDJ73893.1"/>
    </source>
</evidence>
<dbReference type="GO" id="GO:0030288">
    <property type="term" value="C:outer membrane-bounded periplasmic space"/>
    <property type="evidence" value="ECO:0007669"/>
    <property type="project" value="TreeGrafter"/>
</dbReference>
<evidence type="ECO:0000256" key="3">
    <source>
        <dbReference type="ARBA" id="ARBA00022645"/>
    </source>
</evidence>
<dbReference type="InterPro" id="IPR036950">
    <property type="entry name" value="PBP_transglycosylase"/>
</dbReference>
<dbReference type="GO" id="GO:0008955">
    <property type="term" value="F:peptidoglycan glycosyltransferase activity"/>
    <property type="evidence" value="ECO:0007669"/>
    <property type="project" value="UniProtKB-EC"/>
</dbReference>
<sequence length="792" mass="88067">MADNNQKPTNSRMANLHPEGKPRKRIWLQIIKWFFIVAMLIIVSGVGLFAYYAKDAPSISQAQLQSGGTSSLYTRDGKFLLSLGSEKRTYVNNDEIPKELKNAIVSVEDRRFYKEGIGLDPIRIVGSVLVNAKSKGVAAGGSTITQQLVKLSVFSTAASQRTLRRKAQEAWLSMKVEREFSKEQILEFYINKVYMNYGNYGMGTAADFYYGKDLKDLDLAQTALLAGMPNAPVTYDPYVYPEKAKYRRDIVLRAMLKNDKITKSQYTQAVNEPITQGLQPKKNNATSELRKVDDPYIKEVISEVKSKGFNPYNDNLKITVNIDQDAQQKLYDLVNNGSVPFTNDKMQVGATIIDPRTGHVIAIIGGRKLPSVQLGLNRAVQTGRSTGSTVKPVLDYGPAIEYLNWPTSHILDDSKYVYPGTNIQLYDWDNKYEGKMTMRHALEQSRNVPAVKTLSKVGVARASLFARKLGVNVPSDSGLSVAIGANASSLQMAGAFGAFANNGVYHKPQFVSKIETPDGLTRNYDSSGTRVMKESTAYIMTDMLKGVLTKGSGTQARIKNLYEAGKTGTVKYSDEELVRYPQYKNSPKDSWFVGYTKLYSMGIWTGYDNLKDGTPSGVGSSSAQLLYKQMMSYLMTDKANKDWTKPSTVVRRRIANGTQDKVVSPTASNSSWQLFVKGHAPKNPYSEVTVDKRKDEDDDVDTRFDTEDDTSSKGQSHSQSSSSSSHAEQQSSSQKQSSTSNNNNNSNNQNQNNNQQTENKSDNQNNNSQQNTNNQNNQNQQQHQGNNSNNNH</sequence>
<feature type="domain" description="Penicillin-binding protein transpeptidase" evidence="16">
    <location>
        <begin position="349"/>
        <end position="630"/>
    </location>
</feature>
<feature type="domain" description="Glycosyl transferase family 51" evidence="17">
    <location>
        <begin position="78"/>
        <end position="255"/>
    </location>
</feature>
<dbReference type="InterPro" id="IPR001264">
    <property type="entry name" value="Glyco_trans_51"/>
</dbReference>
<reference evidence="18" key="1">
    <citation type="submission" date="2020-01" db="EMBL/GenBank/DDBJ databases">
        <title>Vaginal microbiome of pregnant Indian women: Insights into the genome of dominants Lactobacillus species.</title>
        <authorList>
            <person name="Das B."/>
            <person name="Mehta O."/>
            <person name="Ghosh T.S."/>
            <person name="Kothidar A."/>
            <person name="Gowtham M.R."/>
            <person name="Mitra R."/>
            <person name="Kshetrapal P."/>
            <person name="Wadhwa N."/>
            <person name="Thiruvengadam R."/>
            <person name="Nair G.B."/>
            <person name="Bhatnagar S."/>
            <person name="Das B."/>
        </authorList>
    </citation>
    <scope>NUCLEOTIDE SEQUENCE</scope>
    <source>
        <strain evidence="18">Indica</strain>
    </source>
</reference>
<dbReference type="Gene3D" id="1.10.3810.10">
    <property type="entry name" value="Biosynthetic peptidoglycan transglycosylase-like"/>
    <property type="match status" value="1"/>
</dbReference>
<evidence type="ECO:0000256" key="5">
    <source>
        <dbReference type="ARBA" id="ARBA00022676"/>
    </source>
</evidence>
<gene>
    <name evidence="18" type="ORF">GWG61_05165</name>
</gene>
<keyword evidence="15" id="KW-0812">Transmembrane</keyword>
<dbReference type="GO" id="GO:0009002">
    <property type="term" value="F:serine-type D-Ala-D-Ala carboxypeptidase activity"/>
    <property type="evidence" value="ECO:0007669"/>
    <property type="project" value="UniProtKB-EC"/>
</dbReference>
<evidence type="ECO:0000259" key="16">
    <source>
        <dbReference type="Pfam" id="PF00905"/>
    </source>
</evidence>
<evidence type="ECO:0000256" key="10">
    <source>
        <dbReference type="ARBA" id="ARBA00023268"/>
    </source>
</evidence>
<evidence type="ECO:0000256" key="14">
    <source>
        <dbReference type="SAM" id="MobiDB-lite"/>
    </source>
</evidence>
<keyword evidence="9" id="KW-0573">Peptidoglycan synthesis</keyword>
<comment type="caution">
    <text evidence="18">The sequence shown here is derived from an EMBL/GenBank/DDBJ whole genome shotgun (WGS) entry which is preliminary data.</text>
</comment>
<keyword evidence="7" id="KW-0378">Hydrolase</keyword>
<keyword evidence="3" id="KW-0121">Carboxypeptidase</keyword>
<dbReference type="GO" id="GO:0009252">
    <property type="term" value="P:peptidoglycan biosynthetic process"/>
    <property type="evidence" value="ECO:0007669"/>
    <property type="project" value="UniProtKB-KW"/>
</dbReference>
<keyword evidence="5" id="KW-0328">Glycosyltransferase</keyword>
<name>A0A6B2FX17_9LACO</name>
<comment type="catalytic activity">
    <reaction evidence="12">
        <text>Preferential cleavage: (Ac)2-L-Lys-D-Ala-|-D-Ala. Also transpeptidation of peptidyl-alanyl moieties that are N-acyl substituents of D-alanine.</text>
        <dbReference type="EC" id="3.4.16.4"/>
    </reaction>
</comment>
<dbReference type="Pfam" id="PF00905">
    <property type="entry name" value="Transpeptidase"/>
    <property type="match status" value="1"/>
</dbReference>
<dbReference type="GO" id="GO:0071555">
    <property type="term" value="P:cell wall organization"/>
    <property type="evidence" value="ECO:0007669"/>
    <property type="project" value="UniProtKB-KW"/>
</dbReference>
<feature type="region of interest" description="Disordered" evidence="14">
    <location>
        <begin position="681"/>
        <end position="792"/>
    </location>
</feature>